<evidence type="ECO:0000256" key="1">
    <source>
        <dbReference type="SAM" id="Phobius"/>
    </source>
</evidence>
<accession>A0A654LW85</accession>
<keyword evidence="1" id="KW-0472">Membrane</keyword>
<evidence type="ECO:0000313" key="2">
    <source>
        <dbReference type="EMBL" id="ALI35724.1"/>
    </source>
</evidence>
<keyword evidence="1" id="KW-1133">Transmembrane helix</keyword>
<name>A0A654LW85_9ARCH</name>
<feature type="transmembrane region" description="Helical" evidence="1">
    <location>
        <begin position="79"/>
        <end position="96"/>
    </location>
</feature>
<evidence type="ECO:0000313" key="3">
    <source>
        <dbReference type="Proteomes" id="UP000058925"/>
    </source>
</evidence>
<feature type="transmembrane region" description="Helical" evidence="1">
    <location>
        <begin position="52"/>
        <end position="70"/>
    </location>
</feature>
<feature type="transmembrane region" description="Helical" evidence="1">
    <location>
        <begin position="7"/>
        <end position="27"/>
    </location>
</feature>
<dbReference type="EMBL" id="CP012850">
    <property type="protein sequence ID" value="ALI35724.1"/>
    <property type="molecule type" value="Genomic_DNA"/>
</dbReference>
<dbReference type="KEGG" id="taa:NMY3_01521"/>
<sequence length="145" mass="16042">MNRNLLIVYALCGILVATGIVYFLVAYGEYTDWVELLNFGIHDETTEKQVEITLFITSGLIYLGLVLWLIKTRFMKKSPYIAAIVVSVALIITYAASRTVGVPIVGVELYVGKLDVISKILQSVAIALSFAGLYKIQKSIHTLRA</sequence>
<dbReference type="OrthoDB" id="11046at2157"/>
<reference evidence="3" key="1">
    <citation type="submission" date="2015-10" db="EMBL/GenBank/DDBJ databases">
        <title>Niche specialization of a soil ammonia-oxidizing archaeon, Candidatus Nitrosocosmicus oleophilus.</title>
        <authorList>
            <person name="Jung M.-Y."/>
            <person name="Rhee S.-K."/>
        </authorList>
    </citation>
    <scope>NUCLEOTIDE SEQUENCE [LARGE SCALE GENOMIC DNA]</scope>
    <source>
        <strain evidence="3">MY3</strain>
    </source>
</reference>
<organism evidence="2 3">
    <name type="scientific">Candidatus Nitrosocosmicus oleophilus</name>
    <dbReference type="NCBI Taxonomy" id="1353260"/>
    <lineage>
        <taxon>Archaea</taxon>
        <taxon>Nitrososphaerota</taxon>
        <taxon>Nitrososphaeria</taxon>
        <taxon>Nitrososphaerales</taxon>
        <taxon>Nitrososphaeraceae</taxon>
        <taxon>Candidatus Nitrosocosmicus</taxon>
    </lineage>
</organism>
<proteinExistence type="predicted"/>
<protein>
    <submittedName>
        <fullName evidence="2">Uncharacterized protein</fullName>
    </submittedName>
</protein>
<gene>
    <name evidence="2" type="ORF">NMY3_01521</name>
</gene>
<dbReference type="AlphaFoldDB" id="A0A654LW85"/>
<keyword evidence="1" id="KW-0812">Transmembrane</keyword>
<dbReference type="Proteomes" id="UP000058925">
    <property type="component" value="Chromosome"/>
</dbReference>
<keyword evidence="3" id="KW-1185">Reference proteome</keyword>
<feature type="transmembrane region" description="Helical" evidence="1">
    <location>
        <begin position="116"/>
        <end position="134"/>
    </location>
</feature>